<sequence length="153" mass="16712">MRELLTTKFPAGTFPVKVAIPVVPTVRVVITFTKFVELPAVEQFYTPLSSPRLFGGHGGGRVGSSDESDTHYTSLPSSSSSSSSSSSKSTTWLQRNSSQSASKQHRHSSSVRGQQQQQQLQSEPFAIPSGYTWTSVDEKSTKLKKSKSTRKSK</sequence>
<dbReference type="AlphaFoldDB" id="A0A9Q0U844"/>
<dbReference type="Proteomes" id="UP001151529">
    <property type="component" value="Chromosome 11"/>
</dbReference>
<evidence type="ECO:0000256" key="2">
    <source>
        <dbReference type="ARBA" id="ARBA00022737"/>
    </source>
</evidence>
<proteinExistence type="predicted"/>
<feature type="compositionally biased region" description="Low complexity" evidence="4">
    <location>
        <begin position="77"/>
        <end position="89"/>
    </location>
</feature>
<dbReference type="Pfam" id="PF11904">
    <property type="entry name" value="ANKRD13_C"/>
    <property type="match status" value="1"/>
</dbReference>
<evidence type="ECO:0000259" key="5">
    <source>
        <dbReference type="Pfam" id="PF11904"/>
    </source>
</evidence>
<keyword evidence="7" id="KW-1185">Reference proteome</keyword>
<gene>
    <name evidence="6" type="ORF">OIU85_023031</name>
</gene>
<dbReference type="PANTHER" id="PTHR12447:SF7">
    <property type="entry name" value="ANKYRIN REPEAT FAMILY PROTEIN"/>
    <property type="match status" value="1"/>
</dbReference>
<name>A0A9Q0U844_SALVM</name>
<keyword evidence="3" id="KW-0472">Membrane</keyword>
<evidence type="ECO:0000313" key="6">
    <source>
        <dbReference type="EMBL" id="KAJ6725176.1"/>
    </source>
</evidence>
<feature type="compositionally biased region" description="Polar residues" evidence="4">
    <location>
        <begin position="90"/>
        <end position="102"/>
    </location>
</feature>
<evidence type="ECO:0000313" key="7">
    <source>
        <dbReference type="Proteomes" id="UP001151529"/>
    </source>
</evidence>
<evidence type="ECO:0000256" key="1">
    <source>
        <dbReference type="ARBA" id="ARBA00004308"/>
    </source>
</evidence>
<protein>
    <submittedName>
        <fullName evidence="6">ANKYRIN REPEAT FAMILY PROTEIN</fullName>
    </submittedName>
</protein>
<feature type="domain" description="Ankyrin repeat" evidence="5">
    <location>
        <begin position="1"/>
        <end position="132"/>
    </location>
</feature>
<reference evidence="6" key="1">
    <citation type="submission" date="2022-11" db="EMBL/GenBank/DDBJ databases">
        <authorList>
            <person name="Hyden B.L."/>
            <person name="Feng K."/>
            <person name="Yates T."/>
            <person name="Jawdy S."/>
            <person name="Smart L.B."/>
            <person name="Muchero W."/>
        </authorList>
    </citation>
    <scope>NUCLEOTIDE SEQUENCE</scope>
    <source>
        <tissue evidence="6">Shoot tip</tissue>
    </source>
</reference>
<keyword evidence="2" id="KW-0677">Repeat</keyword>
<dbReference type="GO" id="GO:0005737">
    <property type="term" value="C:cytoplasm"/>
    <property type="evidence" value="ECO:0007669"/>
    <property type="project" value="TreeGrafter"/>
</dbReference>
<comment type="subcellular location">
    <subcellularLocation>
        <location evidence="1">Endomembrane system</location>
    </subcellularLocation>
</comment>
<dbReference type="PANTHER" id="PTHR12447">
    <property type="entry name" value="ANKYRIN REPEAT DOMAIN-CONTAINING PROTEIN 13"/>
    <property type="match status" value="1"/>
</dbReference>
<comment type="caution">
    <text evidence="6">The sequence shown here is derived from an EMBL/GenBank/DDBJ whole genome shotgun (WGS) entry which is preliminary data.</text>
</comment>
<evidence type="ECO:0000256" key="4">
    <source>
        <dbReference type="SAM" id="MobiDB-lite"/>
    </source>
</evidence>
<accession>A0A9Q0U844</accession>
<evidence type="ECO:0000256" key="3">
    <source>
        <dbReference type="ARBA" id="ARBA00023136"/>
    </source>
</evidence>
<reference evidence="6" key="2">
    <citation type="journal article" date="2023" name="Int. J. Mol. Sci.">
        <title>De Novo Assembly and Annotation of 11 Diverse Shrub Willow (Salix) Genomes Reveals Novel Gene Organization in Sex-Linked Regions.</title>
        <authorList>
            <person name="Hyden B."/>
            <person name="Feng K."/>
            <person name="Yates T.B."/>
            <person name="Jawdy S."/>
            <person name="Cereghino C."/>
            <person name="Smart L.B."/>
            <person name="Muchero W."/>
        </authorList>
    </citation>
    <scope>NUCLEOTIDE SEQUENCE [LARGE SCALE GENOMIC DNA]</scope>
    <source>
        <tissue evidence="6">Shoot tip</tissue>
    </source>
</reference>
<organism evidence="6 7">
    <name type="scientific">Salix viminalis</name>
    <name type="common">Common osier</name>
    <name type="synonym">Basket willow</name>
    <dbReference type="NCBI Taxonomy" id="40686"/>
    <lineage>
        <taxon>Eukaryota</taxon>
        <taxon>Viridiplantae</taxon>
        <taxon>Streptophyta</taxon>
        <taxon>Embryophyta</taxon>
        <taxon>Tracheophyta</taxon>
        <taxon>Spermatophyta</taxon>
        <taxon>Magnoliopsida</taxon>
        <taxon>eudicotyledons</taxon>
        <taxon>Gunneridae</taxon>
        <taxon>Pentapetalae</taxon>
        <taxon>rosids</taxon>
        <taxon>fabids</taxon>
        <taxon>Malpighiales</taxon>
        <taxon>Salicaceae</taxon>
        <taxon>Saliceae</taxon>
        <taxon>Salix</taxon>
    </lineage>
</organism>
<dbReference type="EMBL" id="JAPFFL010000005">
    <property type="protein sequence ID" value="KAJ6725176.1"/>
    <property type="molecule type" value="Genomic_DNA"/>
</dbReference>
<dbReference type="GO" id="GO:0012505">
    <property type="term" value="C:endomembrane system"/>
    <property type="evidence" value="ECO:0007669"/>
    <property type="project" value="UniProtKB-SubCell"/>
</dbReference>
<dbReference type="InterPro" id="IPR055285">
    <property type="entry name" value="ANKRD13_C"/>
</dbReference>
<feature type="region of interest" description="Disordered" evidence="4">
    <location>
        <begin position="49"/>
        <end position="131"/>
    </location>
</feature>
<dbReference type="InterPro" id="IPR021832">
    <property type="entry name" value="ANKRD13"/>
</dbReference>